<gene>
    <name evidence="2" type="ORF">DFI_13300</name>
</gene>
<evidence type="ECO:0000256" key="1">
    <source>
        <dbReference type="SAM" id="Phobius"/>
    </source>
</evidence>
<dbReference type="EMBL" id="CP021081">
    <property type="protein sequence ID" value="ASN81839.1"/>
    <property type="molecule type" value="Genomic_DNA"/>
</dbReference>
<proteinExistence type="predicted"/>
<dbReference type="RefSeq" id="WP_043779574.1">
    <property type="nucleotide sequence ID" value="NZ_CP021081.1"/>
</dbReference>
<evidence type="ECO:0000313" key="2">
    <source>
        <dbReference type="EMBL" id="ASN81839.1"/>
    </source>
</evidence>
<sequence>MTPPLPAALESYRHPGPERFQLYGVLMLLLVGTAVLGRGRPGDLGTRETLRRSPFARVMFMDIGALSTLGALYLLLNGRTPVRVPGAVASLFAGSFALLPALAYEDWAKMQEKAGTGTEEYRRD</sequence>
<feature type="transmembrane region" description="Helical" evidence="1">
    <location>
        <begin position="58"/>
        <end position="76"/>
    </location>
</feature>
<feature type="transmembrane region" description="Helical" evidence="1">
    <location>
        <begin position="20"/>
        <end position="37"/>
    </location>
</feature>
<dbReference type="AlphaFoldDB" id="A0A221SYX0"/>
<feature type="transmembrane region" description="Helical" evidence="1">
    <location>
        <begin position="82"/>
        <end position="104"/>
    </location>
</feature>
<evidence type="ECO:0000313" key="3">
    <source>
        <dbReference type="Proteomes" id="UP000259030"/>
    </source>
</evidence>
<keyword evidence="1" id="KW-1133">Transmembrane helix</keyword>
<keyword evidence="3" id="KW-1185">Reference proteome</keyword>
<dbReference type="Proteomes" id="UP000259030">
    <property type="component" value="Chromosome"/>
</dbReference>
<reference evidence="2 3" key="1">
    <citation type="submission" date="2017-05" db="EMBL/GenBank/DDBJ databases">
        <title>The complete genome sequence of Deinococcus ficus isolated from the rhizosphere of the Ficus religiosa L. in Taiwan.</title>
        <authorList>
            <person name="Wu K.-M."/>
            <person name="Liao T.-L."/>
            <person name="Liu Y.-M."/>
            <person name="Young C.-C."/>
            <person name="Tsai S.-F."/>
        </authorList>
    </citation>
    <scope>NUCLEOTIDE SEQUENCE [LARGE SCALE GENOMIC DNA]</scope>
    <source>
        <strain evidence="2 3">CC-FR2-10</strain>
    </source>
</reference>
<dbReference type="STRING" id="317577.GCA_000419625_01262"/>
<organism evidence="2 3">
    <name type="scientific">Deinococcus ficus</name>
    <dbReference type="NCBI Taxonomy" id="317577"/>
    <lineage>
        <taxon>Bacteria</taxon>
        <taxon>Thermotogati</taxon>
        <taxon>Deinococcota</taxon>
        <taxon>Deinococci</taxon>
        <taxon>Deinococcales</taxon>
        <taxon>Deinococcaceae</taxon>
        <taxon>Deinococcus</taxon>
    </lineage>
</organism>
<dbReference type="KEGG" id="dfc:DFI_13300"/>
<keyword evidence="1" id="KW-0812">Transmembrane</keyword>
<accession>A0A221SYX0</accession>
<protein>
    <submittedName>
        <fullName evidence="2">Uncharacterized protein</fullName>
    </submittedName>
</protein>
<keyword evidence="1" id="KW-0472">Membrane</keyword>
<name>A0A221SYX0_9DEIO</name>